<dbReference type="InterPro" id="IPR002645">
    <property type="entry name" value="STAS_dom"/>
</dbReference>
<dbReference type="SUPFAM" id="SSF52091">
    <property type="entry name" value="SpoIIaa-like"/>
    <property type="match status" value="1"/>
</dbReference>
<dbReference type="Pfam" id="PF01740">
    <property type="entry name" value="STAS"/>
    <property type="match status" value="1"/>
</dbReference>
<comment type="similarity">
    <text evidence="1">Belongs to the anti-sigma-factor antagonist family.</text>
</comment>
<evidence type="ECO:0000259" key="2">
    <source>
        <dbReference type="PROSITE" id="PS50801"/>
    </source>
</evidence>
<dbReference type="PANTHER" id="PTHR33495">
    <property type="entry name" value="ANTI-SIGMA FACTOR ANTAGONIST TM_1081-RELATED-RELATED"/>
    <property type="match status" value="1"/>
</dbReference>
<protein>
    <submittedName>
        <fullName evidence="3">Unannotated protein</fullName>
    </submittedName>
</protein>
<name>A0A6J7H5A8_9ZZZZ</name>
<dbReference type="PROSITE" id="PS50801">
    <property type="entry name" value="STAS"/>
    <property type="match status" value="1"/>
</dbReference>
<accession>A0A6J7H5A8</accession>
<feature type="domain" description="STAS" evidence="2">
    <location>
        <begin position="10"/>
        <end position="118"/>
    </location>
</feature>
<organism evidence="3">
    <name type="scientific">freshwater metagenome</name>
    <dbReference type="NCBI Taxonomy" id="449393"/>
    <lineage>
        <taxon>unclassified sequences</taxon>
        <taxon>metagenomes</taxon>
        <taxon>ecological metagenomes</taxon>
    </lineage>
</organism>
<gene>
    <name evidence="3" type="ORF">UFOPK3472_03334</name>
</gene>
<dbReference type="InterPro" id="IPR003658">
    <property type="entry name" value="Anti-sigma_ant"/>
</dbReference>
<dbReference type="InterPro" id="IPR036513">
    <property type="entry name" value="STAS_dom_sf"/>
</dbReference>
<dbReference type="PANTHER" id="PTHR33495:SF2">
    <property type="entry name" value="ANTI-SIGMA FACTOR ANTAGONIST TM_1081-RELATED"/>
    <property type="match status" value="1"/>
</dbReference>
<dbReference type="CDD" id="cd07043">
    <property type="entry name" value="STAS_anti-anti-sigma_factors"/>
    <property type="match status" value="1"/>
</dbReference>
<evidence type="ECO:0000313" key="3">
    <source>
        <dbReference type="EMBL" id="CAB4916217.1"/>
    </source>
</evidence>
<sequence>MVEQSASGTFDLGVTERDGVVIVSVFGEVDLVTSHRLAATAIPAAVDAEAGLIIDATEVTFLSSSGLSVLLQAIGAVPAGARSAIVSTHPSVRRVITVSGLDTTIVTTPDVESALRAVRNPR</sequence>
<dbReference type="EMBL" id="CAFBLX010000319">
    <property type="protein sequence ID" value="CAB4916217.1"/>
    <property type="molecule type" value="Genomic_DNA"/>
</dbReference>
<dbReference type="NCBIfam" id="TIGR00377">
    <property type="entry name" value="ant_ant_sig"/>
    <property type="match status" value="1"/>
</dbReference>
<dbReference type="Gene3D" id="3.30.750.24">
    <property type="entry name" value="STAS domain"/>
    <property type="match status" value="1"/>
</dbReference>
<evidence type="ECO:0000256" key="1">
    <source>
        <dbReference type="ARBA" id="ARBA00009013"/>
    </source>
</evidence>
<dbReference type="GO" id="GO:0043856">
    <property type="term" value="F:anti-sigma factor antagonist activity"/>
    <property type="evidence" value="ECO:0007669"/>
    <property type="project" value="InterPro"/>
</dbReference>
<proteinExistence type="inferred from homology"/>
<dbReference type="AlphaFoldDB" id="A0A6J7H5A8"/>
<reference evidence="3" key="1">
    <citation type="submission" date="2020-05" db="EMBL/GenBank/DDBJ databases">
        <authorList>
            <person name="Chiriac C."/>
            <person name="Salcher M."/>
            <person name="Ghai R."/>
            <person name="Kavagutti S V."/>
        </authorList>
    </citation>
    <scope>NUCLEOTIDE SEQUENCE</scope>
</reference>